<evidence type="ECO:0000256" key="7">
    <source>
        <dbReference type="ARBA" id="ARBA00023136"/>
    </source>
</evidence>
<evidence type="ECO:0000256" key="3">
    <source>
        <dbReference type="ARBA" id="ARBA00022448"/>
    </source>
</evidence>
<feature type="transmembrane region" description="Helical" evidence="9">
    <location>
        <begin position="298"/>
        <end position="320"/>
    </location>
</feature>
<comment type="similarity">
    <text evidence="2">Belongs to the binding-protein-dependent transport system permease family. FecCD subfamily.</text>
</comment>
<name>L7ZD39_9ACTN</name>
<proteinExistence type="inferred from homology"/>
<feature type="transmembrane region" description="Helical" evidence="9">
    <location>
        <begin position="326"/>
        <end position="344"/>
    </location>
</feature>
<feature type="transmembrane region" description="Helical" evidence="9">
    <location>
        <begin position="168"/>
        <end position="189"/>
    </location>
</feature>
<comment type="subcellular location">
    <subcellularLocation>
        <location evidence="1">Cell membrane</location>
        <topology evidence="1">Multi-pass membrane protein</topology>
    </subcellularLocation>
</comment>
<dbReference type="GO" id="GO:0022857">
    <property type="term" value="F:transmembrane transporter activity"/>
    <property type="evidence" value="ECO:0007669"/>
    <property type="project" value="InterPro"/>
</dbReference>
<sequence>MLFTSQSRSAAPVRPPETVPRRTTPHLVAVPACVVVLVLLSVLSIALGTKAIAPDRVIELLLSPDGSEESGIVHQMRLPRTEFGIVVGAALGMAGALMQGLTRNPLADPGLLGISAGASLGVVLTTGLLGITAVHGFVWFAFAGALAAMALVYALGGAGSGGATPAKLALAGAAVSALLQSLVSAILLFDAAALGDYRFWAVGSLTGQPAAILTDVLPFIAVGAVLAATTAPALNSLALGEGVATALGQKVGLVRLRGGAAVTLLAGGAVALCGPIAFIGLVIPHVARFFTGPDHRWILLYSALLGPSMLLAADIAGRLIARPDELHVGIVVAAIGAPFFIMLVRRRRIQELC</sequence>
<accession>L7ZD39</accession>
<dbReference type="AlphaFoldDB" id="L7ZD39"/>
<feature type="transmembrane region" description="Helical" evidence="9">
    <location>
        <begin position="83"/>
        <end position="99"/>
    </location>
</feature>
<feature type="region of interest" description="Disordered" evidence="8">
    <location>
        <begin position="1"/>
        <end position="21"/>
    </location>
</feature>
<evidence type="ECO:0000256" key="5">
    <source>
        <dbReference type="ARBA" id="ARBA00022692"/>
    </source>
</evidence>
<evidence type="ECO:0000256" key="1">
    <source>
        <dbReference type="ARBA" id="ARBA00004651"/>
    </source>
</evidence>
<dbReference type="Gene3D" id="1.10.3470.10">
    <property type="entry name" value="ABC transporter involved in vitamin B12 uptake, BtuC"/>
    <property type="match status" value="1"/>
</dbReference>
<dbReference type="InterPro" id="IPR037294">
    <property type="entry name" value="ABC_BtuC-like"/>
</dbReference>
<evidence type="ECO:0000256" key="6">
    <source>
        <dbReference type="ARBA" id="ARBA00022989"/>
    </source>
</evidence>
<organism evidence="10">
    <name type="scientific">Streptomyces sp. NRRL F-4415</name>
    <dbReference type="NCBI Taxonomy" id="1286194"/>
    <lineage>
        <taxon>Bacteria</taxon>
        <taxon>Bacillati</taxon>
        <taxon>Actinomycetota</taxon>
        <taxon>Actinomycetes</taxon>
        <taxon>Kitasatosporales</taxon>
        <taxon>Streptomycetaceae</taxon>
        <taxon>Streptomyces</taxon>
    </lineage>
</organism>
<evidence type="ECO:0000313" key="10">
    <source>
        <dbReference type="EMBL" id="AGE11897.1"/>
    </source>
</evidence>
<dbReference type="PANTHER" id="PTHR30472:SF1">
    <property type="entry name" value="FE(3+) DICITRATE TRANSPORT SYSTEM PERMEASE PROTEIN FECC-RELATED"/>
    <property type="match status" value="1"/>
</dbReference>
<dbReference type="PANTHER" id="PTHR30472">
    <property type="entry name" value="FERRIC ENTEROBACTIN TRANSPORT SYSTEM PERMEASE PROTEIN"/>
    <property type="match status" value="1"/>
</dbReference>
<feature type="transmembrane region" description="Helical" evidence="9">
    <location>
        <begin position="210"/>
        <end position="231"/>
    </location>
</feature>
<evidence type="ECO:0000256" key="4">
    <source>
        <dbReference type="ARBA" id="ARBA00022475"/>
    </source>
</evidence>
<dbReference type="FunFam" id="1.10.3470.10:FF:000001">
    <property type="entry name" value="Vitamin B12 ABC transporter permease BtuC"/>
    <property type="match status" value="1"/>
</dbReference>
<evidence type="ECO:0000256" key="8">
    <source>
        <dbReference type="SAM" id="MobiDB-lite"/>
    </source>
</evidence>
<dbReference type="CDD" id="cd06550">
    <property type="entry name" value="TM_ABC_iron-siderophores_like"/>
    <property type="match status" value="1"/>
</dbReference>
<feature type="transmembrane region" description="Helical" evidence="9">
    <location>
        <begin position="111"/>
        <end position="130"/>
    </location>
</feature>
<feature type="transmembrane region" description="Helical" evidence="9">
    <location>
        <begin position="27"/>
        <end position="47"/>
    </location>
</feature>
<protein>
    <submittedName>
        <fullName evidence="10">Iron siderophore transporter</fullName>
    </submittedName>
</protein>
<dbReference type="GO" id="GO:0005886">
    <property type="term" value="C:plasma membrane"/>
    <property type="evidence" value="ECO:0007669"/>
    <property type="project" value="UniProtKB-SubCell"/>
</dbReference>
<dbReference type="InterPro" id="IPR000522">
    <property type="entry name" value="ABC_transptr_permease_BtuC"/>
</dbReference>
<keyword evidence="5 9" id="KW-0812">Transmembrane</keyword>
<feature type="transmembrane region" description="Helical" evidence="9">
    <location>
        <begin position="260"/>
        <end position="286"/>
    </location>
</feature>
<dbReference type="EMBL" id="KC215181">
    <property type="protein sequence ID" value="AGE11897.1"/>
    <property type="molecule type" value="Genomic_DNA"/>
</dbReference>
<dbReference type="Pfam" id="PF01032">
    <property type="entry name" value="FecCD"/>
    <property type="match status" value="1"/>
</dbReference>
<dbReference type="GO" id="GO:0033214">
    <property type="term" value="P:siderophore-iron import into cell"/>
    <property type="evidence" value="ECO:0007669"/>
    <property type="project" value="TreeGrafter"/>
</dbReference>
<feature type="transmembrane region" description="Helical" evidence="9">
    <location>
        <begin position="137"/>
        <end position="156"/>
    </location>
</feature>
<evidence type="ECO:0000256" key="2">
    <source>
        <dbReference type="ARBA" id="ARBA00007935"/>
    </source>
</evidence>
<reference evidence="10" key="1">
    <citation type="journal article" date="2013" name="Med. Chem. Commun.">
        <title>Gobichelin A and B: Mixed-Ligand Siderophores Discovered Using Proteomics.</title>
        <authorList>
            <person name="Chen Y."/>
            <person name="Unger M."/>
            <person name="Ntai I."/>
            <person name="McClure R.A."/>
            <person name="Albright J.C."/>
            <person name="Thomson R.J."/>
            <person name="Kelleher N.L."/>
        </authorList>
    </citation>
    <scope>NUCLEOTIDE SEQUENCE</scope>
    <source>
        <strain evidence="10">NRRL F-4415</strain>
    </source>
</reference>
<keyword evidence="3" id="KW-0813">Transport</keyword>
<dbReference type="SUPFAM" id="SSF81345">
    <property type="entry name" value="ABC transporter involved in vitamin B12 uptake, BtuC"/>
    <property type="match status" value="1"/>
</dbReference>
<keyword evidence="4" id="KW-1003">Cell membrane</keyword>
<evidence type="ECO:0000256" key="9">
    <source>
        <dbReference type="SAM" id="Phobius"/>
    </source>
</evidence>
<keyword evidence="7 9" id="KW-0472">Membrane</keyword>
<gene>
    <name evidence="10" type="primary">gobP</name>
</gene>
<keyword evidence="6 9" id="KW-1133">Transmembrane helix</keyword>